<proteinExistence type="predicted"/>
<dbReference type="Pfam" id="PF20231">
    <property type="entry name" value="DUF6589"/>
    <property type="match status" value="2"/>
</dbReference>
<evidence type="ECO:0000313" key="2">
    <source>
        <dbReference type="EMBL" id="PBK87912.1"/>
    </source>
</evidence>
<feature type="non-terminal residue" evidence="2">
    <location>
        <position position="531"/>
    </location>
</feature>
<sequence>IPELLDVLWSHDQIRLRIETWMESKALTQVADGVSDEFEAAKAQFFMYSNQVTPEFVTTWPFDEEMKKARHNMPKWNRILEAATERKTAEDKNRHRGTHLGRNIVTAQVLHLRSQTCSKLQTILGLFASANGASRQMIDFLNHASLSVSYTTLQNINVALADRSVYQAAILSFRGHSMAYDNYNAKSSIFIEQFFNGMSKVQSGTFTLIYPLRFVEDPNHLLLAPILKRFKTSTDVTLADIRSRVDQMASYRHQTQVTLLNILMKYVEGFSYLKDNSAIRYKARRQLTSTPKTEFYPLRMATIKEATIEGNLHLTLSRARSCQLERLGDMTPWSRRDPFQTYVGKFHMDMNYKWGIRHKHYSAAKQLRSLSYYFVLLEKKRLAGEKPDFHTLSAAYDQILDGLVLNAWRVKCGSLEEFTKSKPSARELLQWAADVFDEFGTPMEPTIIEDNDSTPNNSDDDPAHQNVRLLVRDLLYARELSLAISIRDVGRIEDILADLAAIFRGCGSNKYAMEIVHLLFNLKQVWPTEFA</sequence>
<dbReference type="OrthoDB" id="3040861at2759"/>
<evidence type="ECO:0000259" key="1">
    <source>
        <dbReference type="Pfam" id="PF20231"/>
    </source>
</evidence>
<dbReference type="Proteomes" id="UP000217790">
    <property type="component" value="Unassembled WGS sequence"/>
</dbReference>
<keyword evidence="3" id="KW-1185">Reference proteome</keyword>
<dbReference type="EMBL" id="KZ293676">
    <property type="protein sequence ID" value="PBK87912.1"/>
    <property type="molecule type" value="Genomic_DNA"/>
</dbReference>
<name>A0A2H3D906_ARMGA</name>
<dbReference type="InterPro" id="IPR046496">
    <property type="entry name" value="DUF6589"/>
</dbReference>
<dbReference type="InParanoid" id="A0A2H3D906"/>
<feature type="non-terminal residue" evidence="2">
    <location>
        <position position="1"/>
    </location>
</feature>
<feature type="domain" description="DUF6589" evidence="1">
    <location>
        <begin position="233"/>
        <end position="312"/>
    </location>
</feature>
<protein>
    <recommendedName>
        <fullName evidence="1">DUF6589 domain-containing protein</fullName>
    </recommendedName>
</protein>
<organism evidence="2 3">
    <name type="scientific">Armillaria gallica</name>
    <name type="common">Bulbous honey fungus</name>
    <name type="synonym">Armillaria bulbosa</name>
    <dbReference type="NCBI Taxonomy" id="47427"/>
    <lineage>
        <taxon>Eukaryota</taxon>
        <taxon>Fungi</taxon>
        <taxon>Dikarya</taxon>
        <taxon>Basidiomycota</taxon>
        <taxon>Agaricomycotina</taxon>
        <taxon>Agaricomycetes</taxon>
        <taxon>Agaricomycetidae</taxon>
        <taxon>Agaricales</taxon>
        <taxon>Marasmiineae</taxon>
        <taxon>Physalacriaceae</taxon>
        <taxon>Armillaria</taxon>
    </lineage>
</organism>
<feature type="domain" description="DUF6589" evidence="1">
    <location>
        <begin position="314"/>
        <end position="530"/>
    </location>
</feature>
<reference evidence="3" key="1">
    <citation type="journal article" date="2017" name="Nat. Ecol. Evol.">
        <title>Genome expansion and lineage-specific genetic innovations in the forest pathogenic fungi Armillaria.</title>
        <authorList>
            <person name="Sipos G."/>
            <person name="Prasanna A.N."/>
            <person name="Walter M.C."/>
            <person name="O'Connor E."/>
            <person name="Balint B."/>
            <person name="Krizsan K."/>
            <person name="Kiss B."/>
            <person name="Hess J."/>
            <person name="Varga T."/>
            <person name="Slot J."/>
            <person name="Riley R."/>
            <person name="Boka B."/>
            <person name="Rigling D."/>
            <person name="Barry K."/>
            <person name="Lee J."/>
            <person name="Mihaltcheva S."/>
            <person name="LaButti K."/>
            <person name="Lipzen A."/>
            <person name="Waldron R."/>
            <person name="Moloney N.M."/>
            <person name="Sperisen C."/>
            <person name="Kredics L."/>
            <person name="Vagvoelgyi C."/>
            <person name="Patrignani A."/>
            <person name="Fitzpatrick D."/>
            <person name="Nagy I."/>
            <person name="Doyle S."/>
            <person name="Anderson J.B."/>
            <person name="Grigoriev I.V."/>
            <person name="Gueldener U."/>
            <person name="Muensterkoetter M."/>
            <person name="Nagy L.G."/>
        </authorList>
    </citation>
    <scope>NUCLEOTIDE SEQUENCE [LARGE SCALE GENOMIC DNA]</scope>
    <source>
        <strain evidence="3">Ar21-2</strain>
    </source>
</reference>
<dbReference type="OMA" id="HIARCIQ"/>
<accession>A0A2H3D906</accession>
<gene>
    <name evidence="2" type="ORF">ARMGADRAFT_908584</name>
</gene>
<evidence type="ECO:0000313" key="3">
    <source>
        <dbReference type="Proteomes" id="UP000217790"/>
    </source>
</evidence>
<dbReference type="AlphaFoldDB" id="A0A2H3D906"/>